<evidence type="ECO:0000256" key="2">
    <source>
        <dbReference type="SAM" id="MobiDB-lite"/>
    </source>
</evidence>
<reference evidence="5 6" key="1">
    <citation type="submission" date="2016-10" db="EMBL/GenBank/DDBJ databases">
        <authorList>
            <person name="de Groot N.N."/>
        </authorList>
    </citation>
    <scope>NUCLEOTIDE SEQUENCE [LARGE SCALE GENOMIC DNA]</scope>
    <source>
        <strain evidence="5 6">AR40</strain>
    </source>
</reference>
<dbReference type="PANTHER" id="PTHR10963">
    <property type="entry name" value="GLYCOSYL HYDROLASE-RELATED"/>
    <property type="match status" value="1"/>
</dbReference>
<dbReference type="GO" id="GO:0005975">
    <property type="term" value="P:carbohydrate metabolic process"/>
    <property type="evidence" value="ECO:0007669"/>
    <property type="project" value="InterPro"/>
</dbReference>
<feature type="region of interest" description="Disordered" evidence="2">
    <location>
        <begin position="125"/>
        <end position="194"/>
    </location>
</feature>
<dbReference type="InterPro" id="IPR050546">
    <property type="entry name" value="Glycosyl_Hydrlase_16"/>
</dbReference>
<keyword evidence="3" id="KW-0732">Signal</keyword>
<sequence length="1473" mass="160267">MQKGKRKRLAIAVAFALSLSSAVLPGASALAQQGPVNDELTTPFGLVAEYDAEKGIGFVWGEAGYEKYTVTISNSATGYEKVYTDQTLGYKYYPDDYEPGDYLVEIQGLRDGEYSKAASVTVTVPYIDEGSDDKDKGDGDQDTEHGPGSEEDNEEGNSDGSLPTDPDTDTTEGDGQGDKDTDNETDEDDTEESLEDAINFESLDHSADYIDAGTDVTVTYKGKKVVIEGSDWGNDWGNDSHWQIQLKQVIETPENTRYDVSFTVSSKESRDIFVKLGDINNDATVYAQQTIALSDGDTKVNITTDKAVDIDNMLIDFALGSKWGSDDNTITISNLKVTPHVEADVKEGAISLADAKTELYVGSDWAGCSAEVKENGTVAQFKVSSYGWNGEWGLQYIIKDLGLVEGGTYTVYADITSSIDKKVLVKLDDSGQIVETIALSSGKTYEYEKEVTIDQLSNDYLYFALGQISGEAANLSGTLTIENLRIKDQDGNYLTLSGGSASGSKGLEYDFDAEDNYLYDYADPGTSKDGYQLIWTDEFDGDYTGSVDPATGLDLDNWAYQYGDGTTDCGNYGWGNNELECYTDSSKNISVNEDLNGDGQGEGLLRITASYEENGYTYKGESQKSYTSARIRSTTATDALFNTTYGYIESRISLPQTPGAWPAFWMLPQSTDIYGGWPVSGEIDILETTGTQADKACSTLHWGVPGHVYKGSGYVPLSSDIRYFHTYAVDWEPGRISFYYDGVEIYTSSDWSSTIPGASDSLSFDAPFDMPFYMILNLAVDSGQFGGSDNKASFHDDINMYVDYVRVYQKNEGYPDTIAKTADENSRDDWEQYDGVNQIADLNGETLDPAGGGHDDNKAKDSGKWYLSNQSDAAANASIVTDDEGTQWAKVDVKSQGSQDYGVQLIGHYNARKGYVYRVSFDSYAEGSLVGKQVNCDSKEYAGWSTYGIQTFTLSSEPKTTSFIFEQKENFDNCRIEFNIGGQATGTVYISNVKVEIVDPALVGKTDSNGTHGVMADGNYIYNGTFDQGTDHTGYWNVTSGTTLIVPRYTKEALASSDVKVKDVASMSNYENIEGGMKYYERRAQISADGHSPSIYQPGLKMGADTYTVGLDLYSETDTAVKVSAYTVVVLDDGRVVLDKEIASAKASYKKGDGVRRLSLSFVTKENIENGALVITFANGTSVQIDNVSMKGQNTDLGYDENPVNDKITWTGDSGAGVAIPVERDADGVYSMSGIKSGATWYSPQIGSSNFSVVSGLKYKFSMKFKMEGTSNNTFEYIVQENGGSWTVVQDIVKVDSKDLTKDVDGFYIYEKVFTSGASLDDCHLNFGFGNSAATGDLTFYFKDVSLDLVKETSDPSESDNDADVDDGIFVPAPGQDDKEGPGDPETQEPGGSEDPDPSETGDPSDTEDPNHPDNPETDDPGSQEPDKPQTPGDDHNSHKDGIIKTVVKTVTKVVVSIATAISKLLKGLFGFR</sequence>
<feature type="compositionally biased region" description="Acidic residues" evidence="2">
    <location>
        <begin position="1392"/>
        <end position="1408"/>
    </location>
</feature>
<dbReference type="CDD" id="cd08023">
    <property type="entry name" value="GH16_laminarinase_like"/>
    <property type="match status" value="1"/>
</dbReference>
<dbReference type="SUPFAM" id="SSF49899">
    <property type="entry name" value="Concanavalin A-like lectins/glucanases"/>
    <property type="match status" value="1"/>
</dbReference>
<dbReference type="InterPro" id="IPR013320">
    <property type="entry name" value="ConA-like_dom_sf"/>
</dbReference>
<comment type="similarity">
    <text evidence="1">Belongs to the glycosyl hydrolase 16 family.</text>
</comment>
<evidence type="ECO:0000313" key="6">
    <source>
        <dbReference type="Proteomes" id="UP000182584"/>
    </source>
</evidence>
<dbReference type="EMBL" id="FOGJ01000004">
    <property type="protein sequence ID" value="SER30753.1"/>
    <property type="molecule type" value="Genomic_DNA"/>
</dbReference>
<feature type="signal peptide" evidence="3">
    <location>
        <begin position="1"/>
        <end position="31"/>
    </location>
</feature>
<evidence type="ECO:0000256" key="3">
    <source>
        <dbReference type="SAM" id="SignalP"/>
    </source>
</evidence>
<feature type="chain" id="PRO_5010267626" evidence="3">
    <location>
        <begin position="32"/>
        <end position="1473"/>
    </location>
</feature>
<dbReference type="SUPFAM" id="SSF49785">
    <property type="entry name" value="Galactose-binding domain-like"/>
    <property type="match status" value="4"/>
</dbReference>
<dbReference type="InterPro" id="IPR008979">
    <property type="entry name" value="Galactose-bd-like_sf"/>
</dbReference>
<dbReference type="Gene3D" id="2.60.120.200">
    <property type="match status" value="1"/>
</dbReference>
<feature type="compositionally biased region" description="Acidic residues" evidence="2">
    <location>
        <begin position="1355"/>
        <end position="1367"/>
    </location>
</feature>
<feature type="compositionally biased region" description="Basic and acidic residues" evidence="2">
    <location>
        <begin position="1425"/>
        <end position="1441"/>
    </location>
</feature>
<protein>
    <submittedName>
        <fullName evidence="5">Glycosyl hydrolases family 16</fullName>
    </submittedName>
</protein>
<dbReference type="Pfam" id="PF00722">
    <property type="entry name" value="Glyco_hydro_16"/>
    <property type="match status" value="1"/>
</dbReference>
<dbReference type="Proteomes" id="UP000182584">
    <property type="component" value="Unassembled WGS sequence"/>
</dbReference>
<dbReference type="PROSITE" id="PS51762">
    <property type="entry name" value="GH16_2"/>
    <property type="match status" value="1"/>
</dbReference>
<dbReference type="OrthoDB" id="9809583at2"/>
<dbReference type="PANTHER" id="PTHR10963:SF55">
    <property type="entry name" value="GLYCOSIDE HYDROLASE FAMILY 16 PROTEIN"/>
    <property type="match status" value="1"/>
</dbReference>
<organism evidence="5 6">
    <name type="scientific">Butyrivibrio fibrisolvens</name>
    <dbReference type="NCBI Taxonomy" id="831"/>
    <lineage>
        <taxon>Bacteria</taxon>
        <taxon>Bacillati</taxon>
        <taxon>Bacillota</taxon>
        <taxon>Clostridia</taxon>
        <taxon>Lachnospirales</taxon>
        <taxon>Lachnospiraceae</taxon>
        <taxon>Butyrivibrio</taxon>
    </lineage>
</organism>
<feature type="compositionally biased region" description="Basic and acidic residues" evidence="2">
    <location>
        <begin position="133"/>
        <end position="148"/>
    </location>
</feature>
<dbReference type="GO" id="GO:0004553">
    <property type="term" value="F:hydrolase activity, hydrolyzing O-glycosyl compounds"/>
    <property type="evidence" value="ECO:0007669"/>
    <property type="project" value="InterPro"/>
</dbReference>
<feature type="domain" description="GH16" evidence="4">
    <location>
        <begin position="509"/>
        <end position="813"/>
    </location>
</feature>
<dbReference type="RefSeq" id="WP_074754528.1">
    <property type="nucleotide sequence ID" value="NZ_FOGJ01000004.1"/>
</dbReference>
<dbReference type="Gene3D" id="2.60.120.260">
    <property type="entry name" value="Galactose-binding domain-like"/>
    <property type="match status" value="5"/>
</dbReference>
<accession>A0A1H9N5S2</accession>
<feature type="region of interest" description="Disordered" evidence="2">
    <location>
        <begin position="1352"/>
        <end position="1441"/>
    </location>
</feature>
<evidence type="ECO:0000256" key="1">
    <source>
        <dbReference type="ARBA" id="ARBA00006865"/>
    </source>
</evidence>
<feature type="compositionally biased region" description="Acidic residues" evidence="2">
    <location>
        <begin position="183"/>
        <end position="194"/>
    </location>
</feature>
<keyword evidence="5" id="KW-0378">Hydrolase</keyword>
<proteinExistence type="inferred from homology"/>
<name>A0A1H9N5S2_BUTFI</name>
<dbReference type="InterPro" id="IPR000757">
    <property type="entry name" value="Beta-glucanase-like"/>
</dbReference>
<evidence type="ECO:0000313" key="5">
    <source>
        <dbReference type="EMBL" id="SER30753.1"/>
    </source>
</evidence>
<gene>
    <name evidence="5" type="ORF">SAMN04487884_10437</name>
</gene>
<evidence type="ECO:0000259" key="4">
    <source>
        <dbReference type="PROSITE" id="PS51762"/>
    </source>
</evidence>